<gene>
    <name evidence="8" type="ORF">COCNU_11G011580</name>
</gene>
<dbReference type="Pfam" id="PF06203">
    <property type="entry name" value="CCT"/>
    <property type="match status" value="1"/>
</dbReference>
<evidence type="ECO:0000256" key="2">
    <source>
        <dbReference type="ARBA" id="ARBA00023242"/>
    </source>
</evidence>
<dbReference type="SMART" id="SM00336">
    <property type="entry name" value="BBOX"/>
    <property type="match status" value="1"/>
</dbReference>
<dbReference type="InterPro" id="IPR010402">
    <property type="entry name" value="CCT_domain"/>
</dbReference>
<feature type="compositionally biased region" description="Polar residues" evidence="5">
    <location>
        <begin position="113"/>
        <end position="132"/>
    </location>
</feature>
<evidence type="ECO:0000313" key="8">
    <source>
        <dbReference type="EMBL" id="KAG1364331.1"/>
    </source>
</evidence>
<proteinExistence type="predicted"/>
<organism evidence="8 9">
    <name type="scientific">Cocos nucifera</name>
    <name type="common">Coconut palm</name>
    <dbReference type="NCBI Taxonomy" id="13894"/>
    <lineage>
        <taxon>Eukaryota</taxon>
        <taxon>Viridiplantae</taxon>
        <taxon>Streptophyta</taxon>
        <taxon>Embryophyta</taxon>
        <taxon>Tracheophyta</taxon>
        <taxon>Spermatophyta</taxon>
        <taxon>Magnoliopsida</taxon>
        <taxon>Liliopsida</taxon>
        <taxon>Arecaceae</taxon>
        <taxon>Arecoideae</taxon>
        <taxon>Cocoseae</taxon>
        <taxon>Attaleinae</taxon>
        <taxon>Cocos</taxon>
    </lineage>
</organism>
<dbReference type="AlphaFoldDB" id="A0A8K0IPY2"/>
<dbReference type="OrthoDB" id="153872at2759"/>
<evidence type="ECO:0000256" key="1">
    <source>
        <dbReference type="ARBA" id="ARBA00004123"/>
    </source>
</evidence>
<feature type="region of interest" description="Disordered" evidence="5">
    <location>
        <begin position="113"/>
        <end position="152"/>
    </location>
</feature>
<dbReference type="Proteomes" id="UP000797356">
    <property type="component" value="Chromosome 11"/>
</dbReference>
<reference evidence="8" key="1">
    <citation type="journal article" date="2017" name="Gigascience">
        <title>The genome draft of coconut (Cocos nucifera).</title>
        <authorList>
            <person name="Xiao Y."/>
            <person name="Xu P."/>
            <person name="Fan H."/>
            <person name="Baudouin L."/>
            <person name="Xia W."/>
            <person name="Bocs S."/>
            <person name="Xu J."/>
            <person name="Li Q."/>
            <person name="Guo A."/>
            <person name="Zhou L."/>
            <person name="Li J."/>
            <person name="Wu Y."/>
            <person name="Ma Z."/>
            <person name="Armero A."/>
            <person name="Issali A.E."/>
            <person name="Liu N."/>
            <person name="Peng M."/>
            <person name="Yang Y."/>
        </authorList>
    </citation>
    <scope>NUCLEOTIDE SEQUENCE</scope>
    <source>
        <tissue evidence="8">Spear leaf of Hainan Tall coconut</tissue>
    </source>
</reference>
<accession>A0A8K0IPY2</accession>
<dbReference type="PROSITE" id="PS51017">
    <property type="entry name" value="CCT"/>
    <property type="match status" value="1"/>
</dbReference>
<evidence type="ECO:0000256" key="5">
    <source>
        <dbReference type="SAM" id="MobiDB-lite"/>
    </source>
</evidence>
<evidence type="ECO:0000259" key="7">
    <source>
        <dbReference type="PROSITE" id="PS51017"/>
    </source>
</evidence>
<keyword evidence="3" id="KW-0479">Metal-binding</keyword>
<comment type="subcellular location">
    <subcellularLocation>
        <location evidence="1 4">Nucleus</location>
    </subcellularLocation>
</comment>
<dbReference type="InterPro" id="IPR045281">
    <property type="entry name" value="CONSTANS-like"/>
</dbReference>
<evidence type="ECO:0000256" key="4">
    <source>
        <dbReference type="PROSITE-ProRule" id="PRU00357"/>
    </source>
</evidence>
<keyword evidence="3" id="KW-0862">Zinc</keyword>
<dbReference type="SMR" id="A0A8K0IPY2"/>
<dbReference type="PROSITE" id="PS50119">
    <property type="entry name" value="ZF_BBOX"/>
    <property type="match status" value="1"/>
</dbReference>
<dbReference type="EMBL" id="CM017882">
    <property type="protein sequence ID" value="KAG1364331.1"/>
    <property type="molecule type" value="Genomic_DNA"/>
</dbReference>
<keyword evidence="2 4" id="KW-0539">Nucleus</keyword>
<feature type="domain" description="B box-type" evidence="6">
    <location>
        <begin position="5"/>
        <end position="52"/>
    </location>
</feature>
<evidence type="ECO:0000313" key="9">
    <source>
        <dbReference type="Proteomes" id="UP000797356"/>
    </source>
</evidence>
<evidence type="ECO:0000259" key="6">
    <source>
        <dbReference type="PROSITE" id="PS50119"/>
    </source>
</evidence>
<dbReference type="PANTHER" id="PTHR31319">
    <property type="entry name" value="ZINC FINGER PROTEIN CONSTANS-LIKE 4"/>
    <property type="match status" value="1"/>
</dbReference>
<feature type="domain" description="CCT" evidence="7">
    <location>
        <begin position="220"/>
        <end position="262"/>
    </location>
</feature>
<dbReference type="InterPro" id="IPR000315">
    <property type="entry name" value="Znf_B-box"/>
</dbReference>
<dbReference type="GO" id="GO:0003700">
    <property type="term" value="F:DNA-binding transcription factor activity"/>
    <property type="evidence" value="ECO:0007669"/>
    <property type="project" value="TreeGrafter"/>
</dbReference>
<keyword evidence="9" id="KW-1185">Reference proteome</keyword>
<protein>
    <submittedName>
        <fullName evidence="8">Zinc finger protein CONSTANS-LIKE 2</fullName>
    </submittedName>
</protein>
<name>A0A8K0IPY2_COCNU</name>
<dbReference type="GO" id="GO:0009909">
    <property type="term" value="P:regulation of flower development"/>
    <property type="evidence" value="ECO:0007669"/>
    <property type="project" value="InterPro"/>
</dbReference>
<dbReference type="PANTHER" id="PTHR31319:SF39">
    <property type="entry name" value="ZINC FINGER PROTEIN CONSTANS-LIKE 1"/>
    <property type="match status" value="1"/>
</dbReference>
<keyword evidence="3" id="KW-0863">Zinc-finger</keyword>
<dbReference type="GO" id="GO:2000028">
    <property type="term" value="P:regulation of photoperiodism, flowering"/>
    <property type="evidence" value="ECO:0007669"/>
    <property type="project" value="TreeGrafter"/>
</dbReference>
<dbReference type="GO" id="GO:0005634">
    <property type="term" value="C:nucleus"/>
    <property type="evidence" value="ECO:0007669"/>
    <property type="project" value="UniProtKB-SubCell"/>
</dbReference>
<sequence>MNDMAKVEACESCRSAPCAVYCRADAAALCAACDADIHTANLLARRHHRVPILPGPAGGFVVRPSLNHYNHVGRKAETELHGEEENDDDDGDGLFFGEEVDRFLDLDEYNSGAEYQSTSQKQQQSDPSNGTSEESEHLVPNGQQQQPSFQHEASEAGFDNFGYTASLGHSLSLSSMEASIVADTTMADISNSHLRPSKGTIDFFSGLPLQMPPQFTPMDREAKVLRYREKKKARKFEKTIRYASRKAYAETRPRIKGRFAKRSDVELEVDRLFSTTVMTDSSYGIVPSF</sequence>
<evidence type="ECO:0000256" key="3">
    <source>
        <dbReference type="PROSITE-ProRule" id="PRU00024"/>
    </source>
</evidence>
<comment type="caution">
    <text evidence="8">The sequence shown here is derived from an EMBL/GenBank/DDBJ whole genome shotgun (WGS) entry which is preliminary data.</text>
</comment>
<dbReference type="GO" id="GO:0008270">
    <property type="term" value="F:zinc ion binding"/>
    <property type="evidence" value="ECO:0007669"/>
    <property type="project" value="UniProtKB-KW"/>
</dbReference>
<feature type="compositionally biased region" description="Polar residues" evidence="5">
    <location>
        <begin position="141"/>
        <end position="151"/>
    </location>
</feature>
<reference evidence="8" key="2">
    <citation type="submission" date="2019-07" db="EMBL/GenBank/DDBJ databases">
        <authorList>
            <person name="Yang Y."/>
            <person name="Bocs S."/>
            <person name="Baudouin L."/>
        </authorList>
    </citation>
    <scope>NUCLEOTIDE SEQUENCE</scope>
    <source>
        <tissue evidence="8">Spear leaf of Hainan Tall coconut</tissue>
    </source>
</reference>